<dbReference type="OrthoDB" id="6058555at2"/>
<proteinExistence type="predicted"/>
<keyword evidence="3" id="KW-1185">Reference proteome</keyword>
<dbReference type="Proteomes" id="UP000324973">
    <property type="component" value="Unassembled WGS sequence"/>
</dbReference>
<dbReference type="AlphaFoldDB" id="A0A5D4XJJ6"/>
<evidence type="ECO:0000313" key="2">
    <source>
        <dbReference type="EMBL" id="TYT24838.1"/>
    </source>
</evidence>
<evidence type="ECO:0000313" key="3">
    <source>
        <dbReference type="Proteomes" id="UP000324973"/>
    </source>
</evidence>
<organism evidence="2 3">
    <name type="scientific">Luteimonas viscosa</name>
    <dbReference type="NCBI Taxonomy" id="1132694"/>
    <lineage>
        <taxon>Bacteria</taxon>
        <taxon>Pseudomonadati</taxon>
        <taxon>Pseudomonadota</taxon>
        <taxon>Gammaproteobacteria</taxon>
        <taxon>Lysobacterales</taxon>
        <taxon>Lysobacteraceae</taxon>
        <taxon>Luteimonas</taxon>
    </lineage>
</organism>
<gene>
    <name evidence="2" type="ORF">FZO89_00265</name>
</gene>
<dbReference type="EMBL" id="VTFT01000001">
    <property type="protein sequence ID" value="TYT24838.1"/>
    <property type="molecule type" value="Genomic_DNA"/>
</dbReference>
<feature type="region of interest" description="Disordered" evidence="1">
    <location>
        <begin position="103"/>
        <end position="122"/>
    </location>
</feature>
<reference evidence="2 3" key="1">
    <citation type="submission" date="2019-08" db="EMBL/GenBank/DDBJ databases">
        <title>Luteimonas viscosus sp. nov., isolated from soil of a sunflower field.</title>
        <authorList>
            <person name="Jianli Z."/>
            <person name="Ying Z."/>
        </authorList>
    </citation>
    <scope>NUCLEOTIDE SEQUENCE [LARGE SCALE GENOMIC DNA]</scope>
    <source>
        <strain evidence="2 3">XBU10</strain>
    </source>
</reference>
<name>A0A5D4XJJ6_9GAMM</name>
<protein>
    <recommendedName>
        <fullName evidence="4">DUF2628 domain-containing protein</fullName>
    </recommendedName>
</protein>
<feature type="compositionally biased region" description="Polar residues" evidence="1">
    <location>
        <begin position="110"/>
        <end position="120"/>
    </location>
</feature>
<sequence>MEDAKRNEFEFRASELVSHLVRTNSNETVELVNWLNQGKLLLLSEPSDIGGEDDGQNWNVLAQPDGAFDRLAFYLRRRAPKESGEILRKEVLPVLRGNLDSPEEYLRRQSGPSAENTSSRGGEKLKRRNYSIWGYPHDKEHKYLKSIEQKWEWGGFFLGPLWILIKGGPPLLALIVLAAAVGPFLAFSINALTVVWFLIVWIPSARCHAGIWAMKLKSIGHVRLR</sequence>
<evidence type="ECO:0000256" key="1">
    <source>
        <dbReference type="SAM" id="MobiDB-lite"/>
    </source>
</evidence>
<evidence type="ECO:0008006" key="4">
    <source>
        <dbReference type="Google" id="ProtNLM"/>
    </source>
</evidence>
<dbReference type="RefSeq" id="WP_149101388.1">
    <property type="nucleotide sequence ID" value="NZ_VTFT01000001.1"/>
</dbReference>
<accession>A0A5D4XJJ6</accession>
<comment type="caution">
    <text evidence="2">The sequence shown here is derived from an EMBL/GenBank/DDBJ whole genome shotgun (WGS) entry which is preliminary data.</text>
</comment>